<evidence type="ECO:0000256" key="5">
    <source>
        <dbReference type="ARBA" id="ARBA00023136"/>
    </source>
</evidence>
<dbReference type="Proteomes" id="UP001642540">
    <property type="component" value="Unassembled WGS sequence"/>
</dbReference>
<feature type="transmembrane region" description="Helical" evidence="8">
    <location>
        <begin position="219"/>
        <end position="238"/>
    </location>
</feature>
<evidence type="ECO:0000313" key="10">
    <source>
        <dbReference type="Proteomes" id="UP001642540"/>
    </source>
</evidence>
<dbReference type="Pfam" id="PF08395">
    <property type="entry name" value="7tm_7"/>
    <property type="match status" value="1"/>
</dbReference>
<feature type="transmembrane region" description="Helical" evidence="8">
    <location>
        <begin position="185"/>
        <end position="213"/>
    </location>
</feature>
<evidence type="ECO:0000256" key="4">
    <source>
        <dbReference type="ARBA" id="ARBA00022989"/>
    </source>
</evidence>
<organism evidence="9 10">
    <name type="scientific">Orchesella dallaii</name>
    <dbReference type="NCBI Taxonomy" id="48710"/>
    <lineage>
        <taxon>Eukaryota</taxon>
        <taxon>Metazoa</taxon>
        <taxon>Ecdysozoa</taxon>
        <taxon>Arthropoda</taxon>
        <taxon>Hexapoda</taxon>
        <taxon>Collembola</taxon>
        <taxon>Entomobryomorpha</taxon>
        <taxon>Entomobryoidea</taxon>
        <taxon>Orchesellidae</taxon>
        <taxon>Orchesellinae</taxon>
        <taxon>Orchesella</taxon>
    </lineage>
</organism>
<proteinExistence type="predicted"/>
<feature type="transmembrane region" description="Helical" evidence="8">
    <location>
        <begin position="330"/>
        <end position="354"/>
    </location>
</feature>
<keyword evidence="2" id="KW-1003">Cell membrane</keyword>
<accession>A0ABP1R9D4</accession>
<comment type="subcellular location">
    <subcellularLocation>
        <location evidence="1">Cell membrane</location>
        <topology evidence="1">Multi-pass membrane protein</topology>
    </subcellularLocation>
</comment>
<feature type="transmembrane region" description="Helical" evidence="8">
    <location>
        <begin position="74"/>
        <end position="100"/>
    </location>
</feature>
<protein>
    <recommendedName>
        <fullName evidence="11">Gustatory receptor</fullName>
    </recommendedName>
</protein>
<sequence length="478" mass="54172">MKQNNIFIVQPAPSLILPTLSTDYLEFPSENEPHFERIDVKVKLQEFVNISVRPSQISGLFIFGFDTKQQRYTFAWLSSPTICTILKLIIILGTICYGTTHEAFVDQRFGIKNDENTTLGATEAILSLTLFASDFLGISLFWKNRRRVEDFLNSIENTLVTFTTELKDHTWVGDWFYHTSKRCRWLVAAISASSTIAFLIVSYQDLFSILAYILGKGELDWVSCTFPIFTYCWYAILFRRLHFRILLMTMIDTLQFGFRSVKEHATEFANAKGVGGIGDVRIRRVLGDIDEKGTRQGDITVIDYFKEVKLRQILEKYRSMELLLEEFNDLFAPHLLSGILSMVVVLLMALFHVFVEVEVNKGFNRFAFIFGMNSLCNFAALFYLGTSATEMASEADASITAVRDIPLSSINPILKQKVMLHYQQALAVPLVVSPGGFFSLNREMLTSVAGALTTYLIVLIQFEGSEKIPLVAQNSTTP</sequence>
<evidence type="ECO:0000313" key="9">
    <source>
        <dbReference type="EMBL" id="CAL8118078.1"/>
    </source>
</evidence>
<keyword evidence="4 8" id="KW-1133">Transmembrane helix</keyword>
<evidence type="ECO:0000256" key="6">
    <source>
        <dbReference type="ARBA" id="ARBA00023170"/>
    </source>
</evidence>
<dbReference type="PANTHER" id="PTHR21143:SF134">
    <property type="entry name" value="GUSTATORY RECEPTOR"/>
    <property type="match status" value="1"/>
</dbReference>
<name>A0ABP1R9D4_9HEXA</name>
<dbReference type="EMBL" id="CAXLJM020000057">
    <property type="protein sequence ID" value="CAL8118078.1"/>
    <property type="molecule type" value="Genomic_DNA"/>
</dbReference>
<keyword evidence="10" id="KW-1185">Reference proteome</keyword>
<evidence type="ECO:0000256" key="2">
    <source>
        <dbReference type="ARBA" id="ARBA00022475"/>
    </source>
</evidence>
<keyword evidence="5 8" id="KW-0472">Membrane</keyword>
<evidence type="ECO:0000256" key="3">
    <source>
        <dbReference type="ARBA" id="ARBA00022692"/>
    </source>
</evidence>
<reference evidence="9 10" key="1">
    <citation type="submission" date="2024-08" db="EMBL/GenBank/DDBJ databases">
        <authorList>
            <person name="Cucini C."/>
            <person name="Frati F."/>
        </authorList>
    </citation>
    <scope>NUCLEOTIDE SEQUENCE [LARGE SCALE GENOMIC DNA]</scope>
</reference>
<evidence type="ECO:0000256" key="7">
    <source>
        <dbReference type="ARBA" id="ARBA00023224"/>
    </source>
</evidence>
<evidence type="ECO:0000256" key="1">
    <source>
        <dbReference type="ARBA" id="ARBA00004651"/>
    </source>
</evidence>
<dbReference type="InterPro" id="IPR013604">
    <property type="entry name" value="7TM_chemorcpt"/>
</dbReference>
<comment type="caution">
    <text evidence="9">The sequence shown here is derived from an EMBL/GenBank/DDBJ whole genome shotgun (WGS) entry which is preliminary data.</text>
</comment>
<keyword evidence="3 8" id="KW-0812">Transmembrane</keyword>
<feature type="transmembrane region" description="Helical" evidence="8">
    <location>
        <begin position="366"/>
        <end position="384"/>
    </location>
</feature>
<keyword evidence="6" id="KW-0675">Receptor</keyword>
<evidence type="ECO:0000256" key="8">
    <source>
        <dbReference type="SAM" id="Phobius"/>
    </source>
</evidence>
<dbReference type="PANTHER" id="PTHR21143">
    <property type="entry name" value="INVERTEBRATE GUSTATORY RECEPTOR"/>
    <property type="match status" value="1"/>
</dbReference>
<keyword evidence="7" id="KW-0807">Transducer</keyword>
<feature type="transmembrane region" description="Helical" evidence="8">
    <location>
        <begin position="120"/>
        <end position="142"/>
    </location>
</feature>
<evidence type="ECO:0008006" key="11">
    <source>
        <dbReference type="Google" id="ProtNLM"/>
    </source>
</evidence>
<gene>
    <name evidence="9" type="ORF">ODALV1_LOCUS17973</name>
</gene>